<feature type="region of interest" description="Disordered" evidence="1">
    <location>
        <begin position="1"/>
        <end position="28"/>
    </location>
</feature>
<accession>A0A3B0JIE6</accession>
<name>A0A3B0JIE6_DROGU</name>
<keyword evidence="4" id="KW-1185">Reference proteome</keyword>
<gene>
    <name evidence="3" type="ORF">DGUA_6G013755</name>
</gene>
<feature type="non-terminal residue" evidence="3">
    <location>
        <position position="1"/>
    </location>
</feature>
<organism evidence="3 4">
    <name type="scientific">Drosophila guanche</name>
    <name type="common">Fruit fly</name>
    <dbReference type="NCBI Taxonomy" id="7266"/>
    <lineage>
        <taxon>Eukaryota</taxon>
        <taxon>Metazoa</taxon>
        <taxon>Ecdysozoa</taxon>
        <taxon>Arthropoda</taxon>
        <taxon>Hexapoda</taxon>
        <taxon>Insecta</taxon>
        <taxon>Pterygota</taxon>
        <taxon>Neoptera</taxon>
        <taxon>Endopterygota</taxon>
        <taxon>Diptera</taxon>
        <taxon>Brachycera</taxon>
        <taxon>Muscomorpha</taxon>
        <taxon>Ephydroidea</taxon>
        <taxon>Drosophilidae</taxon>
        <taxon>Drosophila</taxon>
        <taxon>Sophophora</taxon>
    </lineage>
</organism>
<keyword evidence="2" id="KW-0472">Membrane</keyword>
<protein>
    <submittedName>
        <fullName evidence="3">Uncharacterized protein</fullName>
    </submittedName>
</protein>
<feature type="compositionally biased region" description="Low complexity" evidence="1">
    <location>
        <begin position="1"/>
        <end position="27"/>
    </location>
</feature>
<evidence type="ECO:0000256" key="2">
    <source>
        <dbReference type="SAM" id="Phobius"/>
    </source>
</evidence>
<sequence length="196" mass="22948">RNTLHTTDTTNSSSNSSSSTTTSRSSTHPSGVLLALREGRGIEWFCYVRFLRRGYNNLSTAWLGLHVARQRLLLLYNLLYLKDMELIIYYYNLSPIFKVEIIKMFYNFETNGSEPWKWKRVGIHLILIFSVLIRYNCLIFFQWKIESVATEKHILNIRRTISYLWLKPLTKELEFAYVTSGQGIPTKLLSHGMVNK</sequence>
<dbReference type="EMBL" id="OUUW01000006">
    <property type="protein sequence ID" value="SPP81975.1"/>
    <property type="molecule type" value="Genomic_DNA"/>
</dbReference>
<feature type="transmembrane region" description="Helical" evidence="2">
    <location>
        <begin position="121"/>
        <end position="143"/>
    </location>
</feature>
<evidence type="ECO:0000256" key="1">
    <source>
        <dbReference type="SAM" id="MobiDB-lite"/>
    </source>
</evidence>
<keyword evidence="2" id="KW-0812">Transmembrane</keyword>
<reference evidence="4" key="1">
    <citation type="submission" date="2018-01" db="EMBL/GenBank/DDBJ databases">
        <authorList>
            <person name="Alioto T."/>
            <person name="Alioto T."/>
        </authorList>
    </citation>
    <scope>NUCLEOTIDE SEQUENCE [LARGE SCALE GENOMIC DNA]</scope>
</reference>
<keyword evidence="2" id="KW-1133">Transmembrane helix</keyword>
<proteinExistence type="predicted"/>
<dbReference type="AlphaFoldDB" id="A0A3B0JIE6"/>
<feature type="non-terminal residue" evidence="3">
    <location>
        <position position="196"/>
    </location>
</feature>
<dbReference type="Proteomes" id="UP000268350">
    <property type="component" value="Unassembled WGS sequence"/>
</dbReference>
<evidence type="ECO:0000313" key="4">
    <source>
        <dbReference type="Proteomes" id="UP000268350"/>
    </source>
</evidence>
<evidence type="ECO:0000313" key="3">
    <source>
        <dbReference type="EMBL" id="SPP81975.1"/>
    </source>
</evidence>